<dbReference type="InterPro" id="IPR011757">
    <property type="entry name" value="Lytic_transglycosylase_MltB"/>
</dbReference>
<dbReference type="SUPFAM" id="SSF53955">
    <property type="entry name" value="Lysozyme-like"/>
    <property type="match status" value="1"/>
</dbReference>
<dbReference type="InterPro" id="IPR043426">
    <property type="entry name" value="MltB-like"/>
</dbReference>
<dbReference type="PROSITE" id="PS51257">
    <property type="entry name" value="PROKAR_LIPOPROTEIN"/>
    <property type="match status" value="1"/>
</dbReference>
<accession>A0A261UJT8</accession>
<dbReference type="PANTHER" id="PTHR30163:SF9">
    <property type="entry name" value="MEMBRANE-BOUND LYTIC MUREIN TRANSGLYCOSYLASE B"/>
    <property type="match status" value="1"/>
</dbReference>
<keyword evidence="6" id="KW-1185">Reference proteome</keyword>
<evidence type="ECO:0000259" key="4">
    <source>
        <dbReference type="Pfam" id="PF13406"/>
    </source>
</evidence>
<dbReference type="Gene3D" id="1.10.530.10">
    <property type="match status" value="1"/>
</dbReference>
<dbReference type="AlphaFoldDB" id="A0A261UJT8"/>
<evidence type="ECO:0000256" key="3">
    <source>
        <dbReference type="SAM" id="SignalP"/>
    </source>
</evidence>
<dbReference type="InterPro" id="IPR031304">
    <property type="entry name" value="SLT_2"/>
</dbReference>
<feature type="domain" description="Transglycosylase SLT" evidence="4">
    <location>
        <begin position="89"/>
        <end position="394"/>
    </location>
</feature>
<sequence>MFTCRQLLQLGLITALLTGCSTAQDGPAHAAGSSASQAGIPAAPDASVPRIRIGPPPGEGSASTIGSEGGAVPADEQRSAVAASDGRMRADVQAFIQQLAGERGLPASQLTGALADARYSPTVARLIAPAPGRKVSRSWMTYRARVVEPKRIGWGVEFWQDNADTLNQAAQRFGVPPAIIVGIIGVETLYGRNMGNFRVLDALSTLAFDYPDPSKPERAQMFQSQLADFLTLVLQGKLDLQTQGSYAGAIGMPQFMPGSIMNYAIDGDGSGHIDLTNNPRDAILSVANFLVQHGWERGRPVFAPVALPPDAGRLVDGGLAPTRTWPQLQAAGATLNPNGIPVADNGWQQGMLGVIDLPEESAGTAEYRTGTVNFFALTQYNHSYFYATSVADLGAAIQARMAAVAARSAQLNTPVDR</sequence>
<reference evidence="6" key="1">
    <citation type="submission" date="2017-05" db="EMBL/GenBank/DDBJ databases">
        <title>Complete and WGS of Bordetella genogroups.</title>
        <authorList>
            <person name="Spilker T."/>
            <person name="Lipuma J."/>
        </authorList>
    </citation>
    <scope>NUCLEOTIDE SEQUENCE [LARGE SCALE GENOMIC DNA]</scope>
    <source>
        <strain evidence="6">AU8856</strain>
    </source>
</reference>
<dbReference type="Proteomes" id="UP000215767">
    <property type="component" value="Unassembled WGS sequence"/>
</dbReference>
<protein>
    <submittedName>
        <fullName evidence="5">Lytic murein transglycosylase B</fullName>
    </submittedName>
</protein>
<feature type="region of interest" description="Disordered" evidence="2">
    <location>
        <begin position="24"/>
        <end position="85"/>
    </location>
</feature>
<gene>
    <name evidence="5" type="ORF">CAL28_19745</name>
</gene>
<feature type="compositionally biased region" description="Low complexity" evidence="2">
    <location>
        <begin position="26"/>
        <end position="53"/>
    </location>
</feature>
<dbReference type="Gene3D" id="1.10.8.350">
    <property type="entry name" value="Bacterial muramidase"/>
    <property type="match status" value="1"/>
</dbReference>
<evidence type="ECO:0000256" key="1">
    <source>
        <dbReference type="PIRSR" id="PIRSR611757-1"/>
    </source>
</evidence>
<dbReference type="GO" id="GO:0009253">
    <property type="term" value="P:peptidoglycan catabolic process"/>
    <property type="evidence" value="ECO:0007669"/>
    <property type="project" value="TreeGrafter"/>
</dbReference>
<dbReference type="OrthoDB" id="9772911at2"/>
<dbReference type="RefSeq" id="WP_094842923.1">
    <property type="nucleotide sequence ID" value="NZ_NEVS01000004.1"/>
</dbReference>
<dbReference type="Pfam" id="PF13406">
    <property type="entry name" value="SLT_2"/>
    <property type="match status" value="1"/>
</dbReference>
<name>A0A261UJT8_9BORD</name>
<dbReference type="GO" id="GO:0008933">
    <property type="term" value="F:peptidoglycan lytic transglycosylase activity"/>
    <property type="evidence" value="ECO:0007669"/>
    <property type="project" value="TreeGrafter"/>
</dbReference>
<evidence type="ECO:0000313" key="6">
    <source>
        <dbReference type="Proteomes" id="UP000215767"/>
    </source>
</evidence>
<dbReference type="EMBL" id="NEVS01000004">
    <property type="protein sequence ID" value="OZI61520.1"/>
    <property type="molecule type" value="Genomic_DNA"/>
</dbReference>
<dbReference type="InterPro" id="IPR023346">
    <property type="entry name" value="Lysozyme-like_dom_sf"/>
</dbReference>
<organism evidence="5 6">
    <name type="scientific">Bordetella genomosp. 11</name>
    <dbReference type="NCBI Taxonomy" id="1416808"/>
    <lineage>
        <taxon>Bacteria</taxon>
        <taxon>Pseudomonadati</taxon>
        <taxon>Pseudomonadota</taxon>
        <taxon>Betaproteobacteria</taxon>
        <taxon>Burkholderiales</taxon>
        <taxon>Alcaligenaceae</taxon>
        <taxon>Bordetella</taxon>
    </lineage>
</organism>
<feature type="chain" id="PRO_5012424328" evidence="3">
    <location>
        <begin position="24"/>
        <end position="417"/>
    </location>
</feature>
<evidence type="ECO:0000313" key="5">
    <source>
        <dbReference type="EMBL" id="OZI61520.1"/>
    </source>
</evidence>
<dbReference type="NCBIfam" id="TIGR02282">
    <property type="entry name" value="MltB"/>
    <property type="match status" value="1"/>
</dbReference>
<proteinExistence type="predicted"/>
<dbReference type="CDD" id="cd13399">
    <property type="entry name" value="Slt35-like"/>
    <property type="match status" value="1"/>
</dbReference>
<feature type="signal peptide" evidence="3">
    <location>
        <begin position="1"/>
        <end position="23"/>
    </location>
</feature>
<dbReference type="PANTHER" id="PTHR30163">
    <property type="entry name" value="MEMBRANE-BOUND LYTIC MUREIN TRANSGLYCOSYLASE B"/>
    <property type="match status" value="1"/>
</dbReference>
<evidence type="ECO:0000256" key="2">
    <source>
        <dbReference type="SAM" id="MobiDB-lite"/>
    </source>
</evidence>
<keyword evidence="3" id="KW-0732">Signal</keyword>
<feature type="active site" evidence="1">
    <location>
        <position position="187"/>
    </location>
</feature>
<comment type="caution">
    <text evidence="5">The sequence shown here is derived from an EMBL/GenBank/DDBJ whole genome shotgun (WGS) entry which is preliminary data.</text>
</comment>